<evidence type="ECO:0000313" key="1">
    <source>
        <dbReference type="EMBL" id="GBM58953.1"/>
    </source>
</evidence>
<sequence>MSRFEATRGLFWNGPRNFEPRSDYEYDTRAAPPPNFRNTPAEGRLTLYVRFNVQQAQYRTDLRWNRVSNPKAETLPLDHLGPIIIDNCLIQII</sequence>
<name>A0A4Y2GZQ3_ARAVE</name>
<dbReference type="AlphaFoldDB" id="A0A4Y2GZQ3"/>
<proteinExistence type="predicted"/>
<accession>A0A4Y2GZQ3</accession>
<gene>
    <name evidence="1" type="ORF">AVEN_35950_1</name>
</gene>
<evidence type="ECO:0000313" key="2">
    <source>
        <dbReference type="Proteomes" id="UP000499080"/>
    </source>
</evidence>
<dbReference type="Proteomes" id="UP000499080">
    <property type="component" value="Unassembled WGS sequence"/>
</dbReference>
<reference evidence="1 2" key="1">
    <citation type="journal article" date="2019" name="Sci. Rep.">
        <title>Orb-weaving spider Araneus ventricosus genome elucidates the spidroin gene catalogue.</title>
        <authorList>
            <person name="Kono N."/>
            <person name="Nakamura H."/>
            <person name="Ohtoshi R."/>
            <person name="Moran D.A.P."/>
            <person name="Shinohara A."/>
            <person name="Yoshida Y."/>
            <person name="Fujiwara M."/>
            <person name="Mori M."/>
            <person name="Tomita M."/>
            <person name="Arakawa K."/>
        </authorList>
    </citation>
    <scope>NUCLEOTIDE SEQUENCE [LARGE SCALE GENOMIC DNA]</scope>
</reference>
<comment type="caution">
    <text evidence="1">The sequence shown here is derived from an EMBL/GenBank/DDBJ whole genome shotgun (WGS) entry which is preliminary data.</text>
</comment>
<keyword evidence="2" id="KW-1185">Reference proteome</keyword>
<dbReference type="EMBL" id="BGPR01001658">
    <property type="protein sequence ID" value="GBM58953.1"/>
    <property type="molecule type" value="Genomic_DNA"/>
</dbReference>
<protein>
    <submittedName>
        <fullName evidence="1">Uncharacterized protein</fullName>
    </submittedName>
</protein>
<organism evidence="1 2">
    <name type="scientific">Araneus ventricosus</name>
    <name type="common">Orbweaver spider</name>
    <name type="synonym">Epeira ventricosa</name>
    <dbReference type="NCBI Taxonomy" id="182803"/>
    <lineage>
        <taxon>Eukaryota</taxon>
        <taxon>Metazoa</taxon>
        <taxon>Ecdysozoa</taxon>
        <taxon>Arthropoda</taxon>
        <taxon>Chelicerata</taxon>
        <taxon>Arachnida</taxon>
        <taxon>Araneae</taxon>
        <taxon>Araneomorphae</taxon>
        <taxon>Entelegynae</taxon>
        <taxon>Araneoidea</taxon>
        <taxon>Araneidae</taxon>
        <taxon>Araneus</taxon>
    </lineage>
</organism>